<dbReference type="Gene3D" id="2.60.120.10">
    <property type="entry name" value="Jelly Rolls"/>
    <property type="match status" value="1"/>
</dbReference>
<dbReference type="AlphaFoldDB" id="A0AAE3NAQ0"/>
<dbReference type="RefSeq" id="WP_271430073.1">
    <property type="nucleotide sequence ID" value="NZ_JAQIPB010000012.1"/>
</dbReference>
<dbReference type="GO" id="GO:0005829">
    <property type="term" value="C:cytosol"/>
    <property type="evidence" value="ECO:0007669"/>
    <property type="project" value="TreeGrafter"/>
</dbReference>
<dbReference type="Proteomes" id="UP001212602">
    <property type="component" value="Unassembled WGS sequence"/>
</dbReference>
<dbReference type="PROSITE" id="PS50042">
    <property type="entry name" value="CNMP_BINDING_3"/>
    <property type="match status" value="1"/>
</dbReference>
<dbReference type="SUPFAM" id="SSF51206">
    <property type="entry name" value="cAMP-binding domain-like"/>
    <property type="match status" value="1"/>
</dbReference>
<evidence type="ECO:0000313" key="2">
    <source>
        <dbReference type="EMBL" id="MDA7418870.1"/>
    </source>
</evidence>
<dbReference type="EMBL" id="JAQIPB010000012">
    <property type="protein sequence ID" value="MDA7418870.1"/>
    <property type="molecule type" value="Genomic_DNA"/>
</dbReference>
<dbReference type="InterPro" id="IPR014710">
    <property type="entry name" value="RmlC-like_jellyroll"/>
</dbReference>
<dbReference type="InterPro" id="IPR050397">
    <property type="entry name" value="Env_Response_Regulators"/>
</dbReference>
<dbReference type="PANTHER" id="PTHR24567">
    <property type="entry name" value="CRP FAMILY TRANSCRIPTIONAL REGULATORY PROTEIN"/>
    <property type="match status" value="1"/>
</dbReference>
<keyword evidence="3" id="KW-1185">Reference proteome</keyword>
<feature type="domain" description="Cyclic nucleotide-binding" evidence="1">
    <location>
        <begin position="23"/>
        <end position="129"/>
    </location>
</feature>
<protein>
    <submittedName>
        <fullName evidence="2">Cyclic nucleotide-binding domain-containing protein</fullName>
    </submittedName>
</protein>
<dbReference type="CDD" id="cd00038">
    <property type="entry name" value="CAP_ED"/>
    <property type="match status" value="1"/>
</dbReference>
<name>A0AAE3NAQ0_9BURK</name>
<dbReference type="InterPro" id="IPR000595">
    <property type="entry name" value="cNMP-bd_dom"/>
</dbReference>
<evidence type="ECO:0000259" key="1">
    <source>
        <dbReference type="PROSITE" id="PS50042"/>
    </source>
</evidence>
<dbReference type="PANTHER" id="PTHR24567:SF74">
    <property type="entry name" value="HTH-TYPE TRANSCRIPTIONAL REGULATOR ARCR"/>
    <property type="match status" value="1"/>
</dbReference>
<proteinExistence type="predicted"/>
<organism evidence="2 3">
    <name type="scientific">Xenophilus arseniciresistens</name>
    <dbReference type="NCBI Taxonomy" id="1283306"/>
    <lineage>
        <taxon>Bacteria</taxon>
        <taxon>Pseudomonadati</taxon>
        <taxon>Pseudomonadota</taxon>
        <taxon>Betaproteobacteria</taxon>
        <taxon>Burkholderiales</taxon>
        <taxon>Comamonadaceae</taxon>
        <taxon>Xenophilus</taxon>
    </lineage>
</organism>
<reference evidence="2" key="1">
    <citation type="submission" date="2023-01" db="EMBL/GenBank/DDBJ databases">
        <title>Xenophilus mangrovi sp. nov., isolated from soil of Mangrove nature reserve.</title>
        <authorList>
            <person name="Xu S."/>
            <person name="Liu Z."/>
            <person name="Xu Y."/>
        </authorList>
    </citation>
    <scope>NUCLEOTIDE SEQUENCE</scope>
    <source>
        <strain evidence="2">YW8</strain>
    </source>
</reference>
<gene>
    <name evidence="2" type="ORF">PGB34_21070</name>
</gene>
<accession>A0AAE3NAQ0</accession>
<dbReference type="GO" id="GO:0003700">
    <property type="term" value="F:DNA-binding transcription factor activity"/>
    <property type="evidence" value="ECO:0007669"/>
    <property type="project" value="TreeGrafter"/>
</dbReference>
<comment type="caution">
    <text evidence="2">The sequence shown here is derived from an EMBL/GenBank/DDBJ whole genome shotgun (WGS) entry which is preliminary data.</text>
</comment>
<dbReference type="SMART" id="SM00100">
    <property type="entry name" value="cNMP"/>
    <property type="match status" value="1"/>
</dbReference>
<evidence type="ECO:0000313" key="3">
    <source>
        <dbReference type="Proteomes" id="UP001212602"/>
    </source>
</evidence>
<dbReference type="Pfam" id="PF00027">
    <property type="entry name" value="cNMP_binding"/>
    <property type="match status" value="1"/>
</dbReference>
<sequence length="193" mass="20781">MSAPGASLTARDEAAAMLMRSSFVAGMDLDEARLVIDAMRPVFMPAGTVVMREGQTEDADYMALVLDGQVRAESSAQVPGQEVVMSIIGPGQLIGEMGLLDGEPRSATCTALTDLRLALLTRAALRRLVEVQPAVAARLMLGIAEALAERVRAGNRRYQALSRVMRAVQLELDATHAVNLRLLEQQDQAAPRR</sequence>
<dbReference type="InterPro" id="IPR018490">
    <property type="entry name" value="cNMP-bd_dom_sf"/>
</dbReference>